<keyword evidence="2" id="KW-1185">Reference proteome</keyword>
<dbReference type="AlphaFoldDB" id="A0A9P7AXG8"/>
<dbReference type="Proteomes" id="UP000785200">
    <property type="component" value="Unassembled WGS sequence"/>
</dbReference>
<proteinExistence type="predicted"/>
<gene>
    <name evidence="1" type="ORF">D0Z07_4021</name>
</gene>
<comment type="caution">
    <text evidence="1">The sequence shown here is derived from an EMBL/GenBank/DDBJ whole genome shotgun (WGS) entry which is preliminary data.</text>
</comment>
<sequence>MSPRNLSPFLCVPSEIRLMIYDLLFDDKGQKTLEIRNQSPDEYRHREKPFRTSYRVLGKDLVRQSFPTTYYLVTDAEIHASIMGVNRKIHEETTHMFYGSHSFSFARDIEAIVPFFSDLTLTTRPLIREIALVKQGSVYSRDYDRCEWRNLCELLRESMQLKRLNLIVEGGRPSLGWDGLKEFTIADFKTMRDIQYEPLEWVWELLSIKGIQNLDIGSEIRHCPPAHSNAMAFFATFSSSIEKGFAEYLQGQMVV</sequence>
<evidence type="ECO:0000313" key="1">
    <source>
        <dbReference type="EMBL" id="KAG0649603.1"/>
    </source>
</evidence>
<dbReference type="EMBL" id="VNKQ01000007">
    <property type="protein sequence ID" value="KAG0649603.1"/>
    <property type="molecule type" value="Genomic_DNA"/>
</dbReference>
<dbReference type="PANTHER" id="PTHR42085:SF2">
    <property type="entry name" value="F-BOX DOMAIN-CONTAINING PROTEIN"/>
    <property type="match status" value="1"/>
</dbReference>
<reference evidence="1" key="1">
    <citation type="submission" date="2019-07" db="EMBL/GenBank/DDBJ databases">
        <title>Hyphodiscus hymeniophilus genome sequencing and assembly.</title>
        <authorList>
            <person name="Kramer G."/>
            <person name="Nodwell J."/>
        </authorList>
    </citation>
    <scope>NUCLEOTIDE SEQUENCE</scope>
    <source>
        <strain evidence="1">ATCC 34498</strain>
    </source>
</reference>
<accession>A0A9P7AXG8</accession>
<name>A0A9P7AXG8_9HELO</name>
<dbReference type="PANTHER" id="PTHR42085">
    <property type="entry name" value="F-BOX DOMAIN-CONTAINING PROTEIN"/>
    <property type="match status" value="1"/>
</dbReference>
<protein>
    <submittedName>
        <fullName evidence="1">Uncharacterized protein</fullName>
    </submittedName>
</protein>
<dbReference type="OrthoDB" id="5420711at2759"/>
<dbReference type="InterPro" id="IPR038883">
    <property type="entry name" value="AN11006-like"/>
</dbReference>
<organism evidence="1 2">
    <name type="scientific">Hyphodiscus hymeniophilus</name>
    <dbReference type="NCBI Taxonomy" id="353542"/>
    <lineage>
        <taxon>Eukaryota</taxon>
        <taxon>Fungi</taxon>
        <taxon>Dikarya</taxon>
        <taxon>Ascomycota</taxon>
        <taxon>Pezizomycotina</taxon>
        <taxon>Leotiomycetes</taxon>
        <taxon>Helotiales</taxon>
        <taxon>Hyphodiscaceae</taxon>
        <taxon>Hyphodiscus</taxon>
    </lineage>
</organism>
<evidence type="ECO:0000313" key="2">
    <source>
        <dbReference type="Proteomes" id="UP000785200"/>
    </source>
</evidence>